<feature type="transmembrane region" description="Helical" evidence="1">
    <location>
        <begin position="63"/>
        <end position="85"/>
    </location>
</feature>
<proteinExistence type="predicted"/>
<dbReference type="Proteomes" id="UP000233417">
    <property type="component" value="Unassembled WGS sequence"/>
</dbReference>
<dbReference type="AlphaFoldDB" id="A0A2N2F4H1"/>
<keyword evidence="1" id="KW-0472">Membrane</keyword>
<evidence type="ECO:0000313" key="3">
    <source>
        <dbReference type="Proteomes" id="UP000233417"/>
    </source>
</evidence>
<accession>A0A2N2F4H1</accession>
<sequence>MFIAHGPLSFILNEKIQKKEIEKLTPGEHIGIALFSLFFGILPDFDLLLLSMTKYPPFQHHQVFTHSILFWILLWLLFRFLIYLFKNITKGKYKKVLSDTFLSVLHKTFLIGTMSHLFGDILFSHSQILLPLQMEVTILGEIFSKNYFSGHFFTVSMTLEILIVIFFTYLLYKIFFKQIKLFEYFLFILAGFSTIILFLNMYISLNTYNKAIHFQDGIVVYDQDFDTIIDYQDSDTDNDGVNNIESIQRSKLAFDVREILEGKYLTSSGDSIWSRYIHLHGGLNSYRLISQAFFEQNRPIEPVLREFALREYNIREYDIPYSYSDLLYGYFKQNNLLKDFNVNVESGSIFFVVDDDTVVNMGIVLDNNMVGIVLEQDTRTRLHTLVSIKEEYSKYTILVER</sequence>
<dbReference type="EMBL" id="PHAO01000001">
    <property type="protein sequence ID" value="PKN03046.1"/>
    <property type="molecule type" value="Genomic_DNA"/>
</dbReference>
<reference evidence="2 3" key="1">
    <citation type="journal article" date="2017" name="ISME J.">
        <title>Potential for microbial H2 and metal transformations associated with novel bacteria and archaea in deep terrestrial subsurface sediments.</title>
        <authorList>
            <person name="Hernsdorf A.W."/>
            <person name="Amano Y."/>
            <person name="Miyakawa K."/>
            <person name="Ise K."/>
            <person name="Suzuki Y."/>
            <person name="Anantharaman K."/>
            <person name="Probst A."/>
            <person name="Burstein D."/>
            <person name="Thomas B.C."/>
            <person name="Banfield J.F."/>
        </authorList>
    </citation>
    <scope>NUCLEOTIDE SEQUENCE [LARGE SCALE GENOMIC DNA]</scope>
    <source>
        <strain evidence="2">HGW-Dojkabacteria-1</strain>
    </source>
</reference>
<dbReference type="Pfam" id="PF04307">
    <property type="entry name" value="YdjM"/>
    <property type="match status" value="1"/>
</dbReference>
<name>A0A2N2F4H1_9BACT</name>
<comment type="caution">
    <text evidence="2">The sequence shown here is derived from an EMBL/GenBank/DDBJ whole genome shotgun (WGS) entry which is preliminary data.</text>
</comment>
<protein>
    <submittedName>
        <fullName evidence="2">Uncharacterized protein</fullName>
    </submittedName>
</protein>
<organism evidence="2 3">
    <name type="scientific">Candidatus Dojkabacteria bacterium HGW-Dojkabacteria-1</name>
    <dbReference type="NCBI Taxonomy" id="2013761"/>
    <lineage>
        <taxon>Bacteria</taxon>
        <taxon>Candidatus Dojkabacteria</taxon>
    </lineage>
</organism>
<feature type="transmembrane region" description="Helical" evidence="1">
    <location>
        <begin position="24"/>
        <end position="43"/>
    </location>
</feature>
<evidence type="ECO:0000256" key="1">
    <source>
        <dbReference type="SAM" id="Phobius"/>
    </source>
</evidence>
<feature type="transmembrane region" description="Helical" evidence="1">
    <location>
        <begin position="184"/>
        <end position="203"/>
    </location>
</feature>
<feature type="transmembrane region" description="Helical" evidence="1">
    <location>
        <begin position="150"/>
        <end position="172"/>
    </location>
</feature>
<dbReference type="InterPro" id="IPR007404">
    <property type="entry name" value="YdjM-like"/>
</dbReference>
<keyword evidence="1" id="KW-1133">Transmembrane helix</keyword>
<gene>
    <name evidence="2" type="ORF">CVU76_03415</name>
</gene>
<keyword evidence="1" id="KW-0812">Transmembrane</keyword>
<evidence type="ECO:0000313" key="2">
    <source>
        <dbReference type="EMBL" id="PKN03046.1"/>
    </source>
</evidence>